<gene>
    <name evidence="2" type="ORF">SAMN00790413_03844</name>
</gene>
<evidence type="ECO:0000313" key="3">
    <source>
        <dbReference type="Proteomes" id="UP000192582"/>
    </source>
</evidence>
<keyword evidence="1" id="KW-0472">Membrane</keyword>
<feature type="transmembrane region" description="Helical" evidence="1">
    <location>
        <begin position="67"/>
        <end position="85"/>
    </location>
</feature>
<evidence type="ECO:0000256" key="1">
    <source>
        <dbReference type="SAM" id="Phobius"/>
    </source>
</evidence>
<feature type="transmembrane region" description="Helical" evidence="1">
    <location>
        <begin position="45"/>
        <end position="62"/>
    </location>
</feature>
<evidence type="ECO:0000313" key="2">
    <source>
        <dbReference type="EMBL" id="SMB86550.1"/>
    </source>
</evidence>
<dbReference type="EMBL" id="FWWU01000008">
    <property type="protein sequence ID" value="SMB86550.1"/>
    <property type="molecule type" value="Genomic_DNA"/>
</dbReference>
<keyword evidence="1" id="KW-1133">Transmembrane helix</keyword>
<keyword evidence="1" id="KW-0812">Transmembrane</keyword>
<dbReference type="Proteomes" id="UP000192582">
    <property type="component" value="Unassembled WGS sequence"/>
</dbReference>
<reference evidence="2 3" key="1">
    <citation type="submission" date="2017-04" db="EMBL/GenBank/DDBJ databases">
        <authorList>
            <person name="Afonso C.L."/>
            <person name="Miller P.J."/>
            <person name="Scott M.A."/>
            <person name="Spackman E."/>
            <person name="Goraichik I."/>
            <person name="Dimitrov K.M."/>
            <person name="Suarez D.L."/>
            <person name="Swayne D.E."/>
        </authorList>
    </citation>
    <scope>NUCLEOTIDE SEQUENCE [LARGE SCALE GENOMIC DNA]</scope>
    <source>
        <strain evidence="2 3">KR-140</strain>
    </source>
</reference>
<protein>
    <submittedName>
        <fullName evidence="2">Uncharacterized protein</fullName>
    </submittedName>
</protein>
<dbReference type="AlphaFoldDB" id="A0A1W1UZV8"/>
<keyword evidence="3" id="KW-1185">Reference proteome</keyword>
<organism evidence="2 3">
    <name type="scientific">Deinococcus hopiensis KR-140</name>
    <dbReference type="NCBI Taxonomy" id="695939"/>
    <lineage>
        <taxon>Bacteria</taxon>
        <taxon>Thermotogati</taxon>
        <taxon>Deinococcota</taxon>
        <taxon>Deinococci</taxon>
        <taxon>Deinococcales</taxon>
        <taxon>Deinococcaceae</taxon>
        <taxon>Deinococcus</taxon>
    </lineage>
</organism>
<dbReference type="RefSeq" id="WP_245808286.1">
    <property type="nucleotide sequence ID" value="NZ_FWWU01000008.1"/>
</dbReference>
<proteinExistence type="predicted"/>
<name>A0A1W1UZV8_9DEIO</name>
<accession>A0A1W1UZV8</accession>
<feature type="transmembrane region" description="Helical" evidence="1">
    <location>
        <begin position="7"/>
        <end position="25"/>
    </location>
</feature>
<feature type="transmembrane region" description="Helical" evidence="1">
    <location>
        <begin position="105"/>
        <end position="124"/>
    </location>
</feature>
<sequence>MPPLARIIIALYAVCLSGATVVHLLDLWHGGWLPYHSAPKTINLYWSLLSVFDPLAVVLLYWRPRFGLLLTLVIIISDVCINSVMQYGAGMDRAVPVALFQNLQAQTAFLGFVLGSAPFLLGHLRK</sequence>